<dbReference type="GO" id="GO:0046872">
    <property type="term" value="F:metal ion binding"/>
    <property type="evidence" value="ECO:0007669"/>
    <property type="project" value="UniProtKB-KW"/>
</dbReference>
<evidence type="ECO:0000259" key="2">
    <source>
        <dbReference type="PROSITE" id="PS50846"/>
    </source>
</evidence>
<feature type="domain" description="HMA" evidence="2">
    <location>
        <begin position="1"/>
        <end position="62"/>
    </location>
</feature>
<dbReference type="InterPro" id="IPR017969">
    <property type="entry name" value="Heavy-metal-associated_CS"/>
</dbReference>
<gene>
    <name evidence="3" type="ORF">SAMN04488526_0653</name>
</gene>
<dbReference type="Pfam" id="PF00403">
    <property type="entry name" value="HMA"/>
    <property type="match status" value="1"/>
</dbReference>
<name>A0A1H7HG86_9RHOB</name>
<organism evidence="3 4">
    <name type="scientific">Jannaschia helgolandensis</name>
    <dbReference type="NCBI Taxonomy" id="188906"/>
    <lineage>
        <taxon>Bacteria</taxon>
        <taxon>Pseudomonadati</taxon>
        <taxon>Pseudomonadota</taxon>
        <taxon>Alphaproteobacteria</taxon>
        <taxon>Rhodobacterales</taxon>
        <taxon>Roseobacteraceae</taxon>
        <taxon>Jannaschia</taxon>
    </lineage>
</organism>
<evidence type="ECO:0000313" key="3">
    <source>
        <dbReference type="EMBL" id="SEK47265.1"/>
    </source>
</evidence>
<dbReference type="PROSITE" id="PS01047">
    <property type="entry name" value="HMA_1"/>
    <property type="match status" value="1"/>
</dbReference>
<dbReference type="InterPro" id="IPR036163">
    <property type="entry name" value="HMA_dom_sf"/>
</dbReference>
<dbReference type="CDD" id="cd00371">
    <property type="entry name" value="HMA"/>
    <property type="match status" value="1"/>
</dbReference>
<reference evidence="3 4" key="1">
    <citation type="submission" date="2016-10" db="EMBL/GenBank/DDBJ databases">
        <authorList>
            <person name="de Groot N.N."/>
        </authorList>
    </citation>
    <scope>NUCLEOTIDE SEQUENCE [LARGE SCALE GENOMIC DNA]</scope>
    <source>
        <strain evidence="3 4">DSM 14858</strain>
    </source>
</reference>
<evidence type="ECO:0000313" key="4">
    <source>
        <dbReference type="Proteomes" id="UP000199283"/>
    </source>
</evidence>
<sequence>MRLNVENMTCGHCRASVEKAIASVDPAASVTVDLPGRTVDIESEADAETLMGAIRAEGYEVRAA</sequence>
<proteinExistence type="predicted"/>
<dbReference type="SUPFAM" id="SSF55008">
    <property type="entry name" value="HMA, heavy metal-associated domain"/>
    <property type="match status" value="1"/>
</dbReference>
<dbReference type="STRING" id="188906.SAMN04488526_0653"/>
<dbReference type="AlphaFoldDB" id="A0A1H7HG86"/>
<dbReference type="RefSeq" id="WP_092761143.1">
    <property type="nucleotide sequence ID" value="NZ_FNZQ01000001.1"/>
</dbReference>
<dbReference type="Gene3D" id="3.30.70.100">
    <property type="match status" value="1"/>
</dbReference>
<dbReference type="PROSITE" id="PS50846">
    <property type="entry name" value="HMA_2"/>
    <property type="match status" value="1"/>
</dbReference>
<dbReference type="OrthoDB" id="9801832at2"/>
<dbReference type="EMBL" id="FNZQ01000001">
    <property type="protein sequence ID" value="SEK47265.1"/>
    <property type="molecule type" value="Genomic_DNA"/>
</dbReference>
<evidence type="ECO:0000256" key="1">
    <source>
        <dbReference type="ARBA" id="ARBA00022723"/>
    </source>
</evidence>
<dbReference type="Proteomes" id="UP000199283">
    <property type="component" value="Unassembled WGS sequence"/>
</dbReference>
<keyword evidence="1" id="KW-0479">Metal-binding</keyword>
<keyword evidence="4" id="KW-1185">Reference proteome</keyword>
<protein>
    <submittedName>
        <fullName evidence="3">Copper chaperone</fullName>
    </submittedName>
</protein>
<accession>A0A1H7HG86</accession>
<dbReference type="InterPro" id="IPR006121">
    <property type="entry name" value="HMA_dom"/>
</dbReference>